<reference evidence="2" key="1">
    <citation type="submission" date="2016-10" db="EMBL/GenBank/DDBJ databases">
        <authorList>
            <person name="Varghese N."/>
        </authorList>
    </citation>
    <scope>NUCLEOTIDE SEQUENCE [LARGE SCALE GENOMIC DNA]</scope>
    <source>
        <strain evidence="2">DSM 21843</strain>
    </source>
</reference>
<protein>
    <submittedName>
        <fullName evidence="1">Uncharacterized protein</fullName>
    </submittedName>
</protein>
<accession>A0A1H8UJ75</accession>
<dbReference type="Proteomes" id="UP000182975">
    <property type="component" value="Unassembled WGS sequence"/>
</dbReference>
<sequence length="91" mass="10349">MLELSPYFKAISRQPHMCPRCGHRLELRPLELTWDGAVWHCGCCGWFQTVIAPKAAEMGQREPGPIPAPAKPRYCGRIIEVDFGVRPYRPT</sequence>
<keyword evidence="2" id="KW-1185">Reference proteome</keyword>
<organism evidence="1 2">
    <name type="scientific">Denitrobacterium detoxificans</name>
    <dbReference type="NCBI Taxonomy" id="79604"/>
    <lineage>
        <taxon>Bacteria</taxon>
        <taxon>Bacillati</taxon>
        <taxon>Actinomycetota</taxon>
        <taxon>Coriobacteriia</taxon>
        <taxon>Eggerthellales</taxon>
        <taxon>Eggerthellaceae</taxon>
        <taxon>Denitrobacterium</taxon>
    </lineage>
</organism>
<dbReference type="AlphaFoldDB" id="A0A1H8UJ75"/>
<gene>
    <name evidence="1" type="ORF">SAMN02910314_01979</name>
</gene>
<evidence type="ECO:0000313" key="1">
    <source>
        <dbReference type="EMBL" id="SEP03279.1"/>
    </source>
</evidence>
<dbReference type="EMBL" id="FOEC01000023">
    <property type="protein sequence ID" value="SEP03279.1"/>
    <property type="molecule type" value="Genomic_DNA"/>
</dbReference>
<evidence type="ECO:0000313" key="2">
    <source>
        <dbReference type="Proteomes" id="UP000182975"/>
    </source>
</evidence>
<name>A0A1H8UJ75_9ACTN</name>
<proteinExistence type="predicted"/>